<proteinExistence type="predicted"/>
<dbReference type="RefSeq" id="WP_051917811.1">
    <property type="nucleotide sequence ID" value="NZ_JDUO01000009.1"/>
</dbReference>
<keyword evidence="3" id="KW-1185">Reference proteome</keyword>
<dbReference type="STRING" id="1437603.GCA_000771525_01765"/>
<protein>
    <submittedName>
        <fullName evidence="2">Bacterial type II secretion system protein F domain</fullName>
    </submittedName>
</protein>
<comment type="caution">
    <text evidence="2">The sequence shown here is derived from an EMBL/GenBank/DDBJ whole genome shotgun (WGS) entry which is preliminary data.</text>
</comment>
<dbReference type="EMBL" id="JGZE01000004">
    <property type="protein sequence ID" value="KFI78225.1"/>
    <property type="molecule type" value="Genomic_DNA"/>
</dbReference>
<sequence length="183" mass="19718">METNGYAIVSACCISIIVLIARPRVRRCVPWRRPAVGSIQPDPGITLILQLLATAVGQGTSIPRALEVIGESVAGSYGASLVRVARALHRAVPWRDAWVPVLAAGRHEELSLIRDALEDAWDQGVSPVGRLDVAVKQIRMRRRGAIERGASRLAIRLLVPTGLCFLPAFILIGVIPSIGSFSM</sequence>
<feature type="transmembrane region" description="Helical" evidence="1">
    <location>
        <begin position="153"/>
        <end position="178"/>
    </location>
</feature>
<evidence type="ECO:0000313" key="2">
    <source>
        <dbReference type="EMBL" id="KFI78225.1"/>
    </source>
</evidence>
<name>A0A087C4M5_9BIFI</name>
<dbReference type="Proteomes" id="UP000029082">
    <property type="component" value="Unassembled WGS sequence"/>
</dbReference>
<keyword evidence="1" id="KW-0812">Transmembrane</keyword>
<keyword evidence="1" id="KW-0472">Membrane</keyword>
<reference evidence="2 3" key="1">
    <citation type="submission" date="2014-03" db="EMBL/GenBank/DDBJ databases">
        <title>Genomics of Bifidobacteria.</title>
        <authorList>
            <person name="Ventura M."/>
            <person name="Milani C."/>
            <person name="Lugli G.A."/>
        </authorList>
    </citation>
    <scope>NUCLEOTIDE SEQUENCE [LARGE SCALE GENOMIC DNA]</scope>
    <source>
        <strain evidence="2 3">DSM 21395</strain>
    </source>
</reference>
<evidence type="ECO:0000313" key="3">
    <source>
        <dbReference type="Proteomes" id="UP000029082"/>
    </source>
</evidence>
<gene>
    <name evidence="2" type="ORF">BMON_1489</name>
</gene>
<keyword evidence="1" id="KW-1133">Transmembrane helix</keyword>
<evidence type="ECO:0000256" key="1">
    <source>
        <dbReference type="SAM" id="Phobius"/>
    </source>
</evidence>
<organism evidence="2 3">
    <name type="scientific">Bifidobacterium mongoliense DSM 21395</name>
    <dbReference type="NCBI Taxonomy" id="1437603"/>
    <lineage>
        <taxon>Bacteria</taxon>
        <taxon>Bacillati</taxon>
        <taxon>Actinomycetota</taxon>
        <taxon>Actinomycetes</taxon>
        <taxon>Bifidobacteriales</taxon>
        <taxon>Bifidobacteriaceae</taxon>
        <taxon>Bifidobacterium</taxon>
    </lineage>
</organism>
<dbReference type="AlphaFoldDB" id="A0A087C4M5"/>
<feature type="transmembrane region" description="Helical" evidence="1">
    <location>
        <begin position="6"/>
        <end position="25"/>
    </location>
</feature>
<dbReference type="GeneID" id="93094775"/>
<accession>A0A087C4M5</accession>
<dbReference type="eggNOG" id="COG2064">
    <property type="taxonomic scope" value="Bacteria"/>
</dbReference>